<name>A0ABR3CSU0_9PEZI</name>
<dbReference type="EMBL" id="JAJVCZ030000002">
    <property type="protein sequence ID" value="KAL0263689.1"/>
    <property type="molecule type" value="Genomic_DNA"/>
</dbReference>
<dbReference type="InterPro" id="IPR011990">
    <property type="entry name" value="TPR-like_helical_dom_sf"/>
</dbReference>
<dbReference type="Proteomes" id="UP001430584">
    <property type="component" value="Unassembled WGS sequence"/>
</dbReference>
<dbReference type="Gene3D" id="3.40.50.300">
    <property type="entry name" value="P-loop containing nucleotide triphosphate hydrolases"/>
    <property type="match status" value="1"/>
</dbReference>
<protein>
    <recommendedName>
        <fullName evidence="1">DUF7779 domain-containing protein</fullName>
    </recommendedName>
</protein>
<feature type="domain" description="DUF7779" evidence="1">
    <location>
        <begin position="236"/>
        <end position="328"/>
    </location>
</feature>
<dbReference type="Pfam" id="PF25000">
    <property type="entry name" value="DUF7779"/>
    <property type="match status" value="1"/>
</dbReference>
<evidence type="ECO:0000259" key="1">
    <source>
        <dbReference type="Pfam" id="PF25000"/>
    </source>
</evidence>
<dbReference type="RefSeq" id="XP_066636718.1">
    <property type="nucleotide sequence ID" value="XM_066774151.1"/>
</dbReference>
<dbReference type="InterPro" id="IPR019734">
    <property type="entry name" value="TPR_rpt"/>
</dbReference>
<dbReference type="Gene3D" id="1.25.40.10">
    <property type="entry name" value="Tetratricopeptide repeat domain"/>
    <property type="match status" value="2"/>
</dbReference>
<dbReference type="InterPro" id="IPR027417">
    <property type="entry name" value="P-loop_NTPase"/>
</dbReference>
<evidence type="ECO:0000313" key="3">
    <source>
        <dbReference type="Proteomes" id="UP001430584"/>
    </source>
</evidence>
<dbReference type="GeneID" id="92006755"/>
<dbReference type="SUPFAM" id="SSF52540">
    <property type="entry name" value="P-loop containing nucleoside triphosphate hydrolases"/>
    <property type="match status" value="1"/>
</dbReference>
<dbReference type="PANTHER" id="PTHR35205">
    <property type="entry name" value="NB-ARC AND TPR DOMAIN PROTEIN"/>
    <property type="match status" value="1"/>
</dbReference>
<keyword evidence="3" id="KW-1185">Reference proteome</keyword>
<evidence type="ECO:0000313" key="2">
    <source>
        <dbReference type="EMBL" id="KAL0263689.1"/>
    </source>
</evidence>
<dbReference type="PANTHER" id="PTHR35205:SF1">
    <property type="entry name" value="ZU5 DOMAIN-CONTAINING PROTEIN"/>
    <property type="match status" value="1"/>
</dbReference>
<comment type="caution">
    <text evidence="2">The sequence shown here is derived from an EMBL/GenBank/DDBJ whole genome shotgun (WGS) entry which is preliminary data.</text>
</comment>
<dbReference type="InterPro" id="IPR056681">
    <property type="entry name" value="DUF7779"/>
</dbReference>
<accession>A0ABR3CSU0</accession>
<reference evidence="2 3" key="1">
    <citation type="submission" date="2024-02" db="EMBL/GenBank/DDBJ databases">
        <title>De novo assembly and annotation of 12 fungi associated with fruit tree decline syndrome in Ontario, Canada.</title>
        <authorList>
            <person name="Sulman M."/>
            <person name="Ellouze W."/>
            <person name="Ilyukhin E."/>
        </authorList>
    </citation>
    <scope>NUCLEOTIDE SEQUENCE [LARGE SCALE GENOMIC DNA]</scope>
    <source>
        <strain evidence="2 3">FDS-637</strain>
    </source>
</reference>
<gene>
    <name evidence="2" type="ORF">SLS55_002670</name>
</gene>
<organism evidence="2 3">
    <name type="scientific">Diplodia seriata</name>
    <dbReference type="NCBI Taxonomy" id="420778"/>
    <lineage>
        <taxon>Eukaryota</taxon>
        <taxon>Fungi</taxon>
        <taxon>Dikarya</taxon>
        <taxon>Ascomycota</taxon>
        <taxon>Pezizomycotina</taxon>
        <taxon>Dothideomycetes</taxon>
        <taxon>Dothideomycetes incertae sedis</taxon>
        <taxon>Botryosphaeriales</taxon>
        <taxon>Botryosphaeriaceae</taxon>
        <taxon>Diplodia</taxon>
    </lineage>
</organism>
<proteinExistence type="predicted"/>
<dbReference type="SUPFAM" id="SSF48452">
    <property type="entry name" value="TPR-like"/>
    <property type="match status" value="2"/>
</dbReference>
<sequence>MTMFALVGPGGMGKTQIATEFVHLRKDRFDAIFWVYADQPVKVANGFLRIALELGLIPEDSADAKDPVVVRENVKGWMANPVKSYEASENSGEKASWLLVFDNADHVDIIGDYWPADGPGCVLLTSRCPLHQGGIEDSTLQPFSPEDAFNFLIKLTQRKDDPEEKQAGMEVSRRLGGLPLAVTQMAGIITRRDLSFAEFLAAYDERENQEELFKTKMKNPLTRRKSEYGHTLASVWALESLKHGRALLDVLSFLDPDQIPESILTAFLSRKPNSNDPPLLHDYPRSDLEYQRARTELLRSSLISRQRTAQSMTVHNLVQDVSRAKMPAPRLRLAFVTCLHLLSAKWPFEAFGWQHSVSRWSTCEELFPHVMKLMHLSEGLEGLEDDEETKFQLAKLLTGAGRFYHESGCSFEALPFFDKARRLCEHASYNLADGMLAVDNISSEDVEALLAEIHYNIGCVATETNNPGDAVLHFTTFNEMIASVASAKHKREWYAISWNELGVAQMMNKEWREAERCFLRSIEIMKEVNASSKELQSFPTVNLGLSYWLQGGRLEEANAVLMAGLQDREAIYGINDRESFITGRFLHAIGNVKADLATVKGDDGLLEESRAYHQRALSHYKGTVGNNHHRTADTCVKVADHCMRLNMLEAAGSLLDQALKVFTGRPVYLAERARATFKKSRVLELRGLGEKASLEREASFGLLSNLTDLEGKTAADVSEPDFDEILCFWSR</sequence>
<dbReference type="SMART" id="SM00028">
    <property type="entry name" value="TPR"/>
    <property type="match status" value="3"/>
</dbReference>